<gene>
    <name evidence="1" type="ORF">UT63_C0020G0006</name>
</gene>
<comment type="caution">
    <text evidence="1">The sequence shown here is derived from an EMBL/GenBank/DDBJ whole genome shotgun (WGS) entry which is preliminary data.</text>
</comment>
<dbReference type="PANTHER" id="PTHR30244:SF34">
    <property type="entry name" value="DTDP-4-AMINO-4,6-DIDEOXYGALACTOSE TRANSAMINASE"/>
    <property type="match status" value="1"/>
</dbReference>
<dbReference type="Gene3D" id="3.40.640.10">
    <property type="entry name" value="Type I PLP-dependent aspartate aminotransferase-like (Major domain)"/>
    <property type="match status" value="1"/>
</dbReference>
<dbReference type="EMBL" id="LBXN01000020">
    <property type="protein sequence ID" value="KKR33236.1"/>
    <property type="molecule type" value="Genomic_DNA"/>
</dbReference>
<dbReference type="GO" id="GO:0030170">
    <property type="term" value="F:pyridoxal phosphate binding"/>
    <property type="evidence" value="ECO:0007669"/>
    <property type="project" value="TreeGrafter"/>
</dbReference>
<dbReference type="PANTHER" id="PTHR30244">
    <property type="entry name" value="TRANSAMINASE"/>
    <property type="match status" value="1"/>
</dbReference>
<dbReference type="GO" id="GO:0008483">
    <property type="term" value="F:transaminase activity"/>
    <property type="evidence" value="ECO:0007669"/>
    <property type="project" value="UniProtKB-KW"/>
</dbReference>
<dbReference type="GO" id="GO:0000271">
    <property type="term" value="P:polysaccharide biosynthetic process"/>
    <property type="evidence" value="ECO:0007669"/>
    <property type="project" value="TreeGrafter"/>
</dbReference>
<dbReference type="SUPFAM" id="SSF53383">
    <property type="entry name" value="PLP-dependent transferases"/>
    <property type="match status" value="1"/>
</dbReference>
<dbReference type="InterPro" id="IPR000653">
    <property type="entry name" value="DegT/StrS_aminotransferase"/>
</dbReference>
<keyword evidence="1" id="KW-0032">Aminotransferase</keyword>
<reference evidence="1 2" key="1">
    <citation type="journal article" date="2015" name="Nature">
        <title>rRNA introns, odd ribosomes, and small enigmatic genomes across a large radiation of phyla.</title>
        <authorList>
            <person name="Brown C.T."/>
            <person name="Hug L.A."/>
            <person name="Thomas B.C."/>
            <person name="Sharon I."/>
            <person name="Castelle C.J."/>
            <person name="Singh A."/>
            <person name="Wilkins M.J."/>
            <person name="Williams K.H."/>
            <person name="Banfield J.F."/>
        </authorList>
    </citation>
    <scope>NUCLEOTIDE SEQUENCE [LARGE SCALE GENOMIC DNA]</scope>
</reference>
<sequence>MDPDSLRDKIREDTKAVVLVHIGGIIFPRLNEIRKICEEHKVSLIEDAAHAHGATIDQCKAGSLGDAASLFVLSDEGSNNSRGRNDYNQQ</sequence>
<evidence type="ECO:0000313" key="2">
    <source>
        <dbReference type="Proteomes" id="UP000034539"/>
    </source>
</evidence>
<keyword evidence="1" id="KW-0808">Transferase</keyword>
<protein>
    <submittedName>
        <fullName evidence="1">DegT/DnrJ/EryC1/StrS aminotransferase</fullName>
    </submittedName>
</protein>
<organism evidence="1 2">
    <name type="scientific">Candidatus Gottesmanbacteria bacterium GW2011_GWC2_39_8</name>
    <dbReference type="NCBI Taxonomy" id="1618450"/>
    <lineage>
        <taxon>Bacteria</taxon>
        <taxon>Candidatus Gottesmaniibacteriota</taxon>
    </lineage>
</organism>
<proteinExistence type="predicted"/>
<evidence type="ECO:0000313" key="1">
    <source>
        <dbReference type="EMBL" id="KKR33236.1"/>
    </source>
</evidence>
<accession>A0A0G0Q7E4</accession>
<dbReference type="InterPro" id="IPR015421">
    <property type="entry name" value="PyrdxlP-dep_Trfase_major"/>
</dbReference>
<dbReference type="InterPro" id="IPR015424">
    <property type="entry name" value="PyrdxlP-dep_Trfase"/>
</dbReference>
<dbReference type="Pfam" id="PF01041">
    <property type="entry name" value="DegT_DnrJ_EryC1"/>
    <property type="match status" value="1"/>
</dbReference>
<dbReference type="AlphaFoldDB" id="A0A0G0Q7E4"/>
<dbReference type="Proteomes" id="UP000034539">
    <property type="component" value="Unassembled WGS sequence"/>
</dbReference>
<name>A0A0G0Q7E4_9BACT</name>